<evidence type="ECO:0000313" key="1">
    <source>
        <dbReference type="EMBL" id="SYX83889.1"/>
    </source>
</evidence>
<evidence type="ECO:0000313" key="2">
    <source>
        <dbReference type="Proteomes" id="UP000304148"/>
    </source>
</evidence>
<protein>
    <submittedName>
        <fullName evidence="1">Uncharacterized protein</fullName>
    </submittedName>
</protein>
<sequence length="379" mass="43130">MISFVTRSMIFLLLLTYFSDNSIIVHADYNAPSAEMNISVRTSPSATYEHRMVLRNKAALRLYQDGKEEQTEHRPVLSDIYVTITKNNGTKNFRMDQSGSLWNEAESTHLILTPKATKQLLVHANFLRKHHYGTLVPWSDAKALLPRKSTFSIIDLEKGLRFRVQRRAGSRHADVQPLTKADTKTMKQVYDDRWSWDRRSIVVVTDDNKKIAASMNGMPHGGDGIPDNGFSGHFCVHFLGSSTHKSIHPDLMHQVMVYTASGKLSDLLHRLSPELLSEVFIGALSQRDSNLLAAVTEGAHSETVNYFLKQMENGTTYRMMKRKEFPDTDNGHRLTTVLELPVFVKQKNMSEKGVAIRFEFARESVLSPWKIRNVSPRNK</sequence>
<name>A0A383RC67_PAEAL</name>
<proteinExistence type="predicted"/>
<gene>
    <name evidence="1" type="ORF">PBLR_12311</name>
</gene>
<dbReference type="Proteomes" id="UP000304148">
    <property type="component" value="Chromosome"/>
</dbReference>
<organism evidence="1 2">
    <name type="scientific">Paenibacillus alvei</name>
    <name type="common">Bacillus alvei</name>
    <dbReference type="NCBI Taxonomy" id="44250"/>
    <lineage>
        <taxon>Bacteria</taxon>
        <taxon>Bacillati</taxon>
        <taxon>Bacillota</taxon>
        <taxon>Bacilli</taxon>
        <taxon>Bacillales</taxon>
        <taxon>Paenibacillaceae</taxon>
        <taxon>Paenibacillus</taxon>
    </lineage>
</organism>
<dbReference type="AlphaFoldDB" id="A0A383RC67"/>
<dbReference type="EMBL" id="LS992241">
    <property type="protein sequence ID" value="SYX83889.1"/>
    <property type="molecule type" value="Genomic_DNA"/>
</dbReference>
<reference evidence="2" key="1">
    <citation type="submission" date="2018-08" db="EMBL/GenBank/DDBJ databases">
        <authorList>
            <person name="Chevrot R."/>
        </authorList>
    </citation>
    <scope>NUCLEOTIDE SEQUENCE [LARGE SCALE GENOMIC DNA]</scope>
</reference>
<accession>A0A383RC67</accession>